<feature type="compositionally biased region" description="Basic and acidic residues" evidence="2">
    <location>
        <begin position="24"/>
        <end position="40"/>
    </location>
</feature>
<organism evidence="4 5">
    <name type="scientific">Symbiochloris irregularis</name>
    <dbReference type="NCBI Taxonomy" id="706552"/>
    <lineage>
        <taxon>Eukaryota</taxon>
        <taxon>Viridiplantae</taxon>
        <taxon>Chlorophyta</taxon>
        <taxon>core chlorophytes</taxon>
        <taxon>Trebouxiophyceae</taxon>
        <taxon>Trebouxiales</taxon>
        <taxon>Trebouxiaceae</taxon>
        <taxon>Symbiochloris</taxon>
    </lineage>
</organism>
<dbReference type="FunFam" id="3.90.79.10:FF:000019">
    <property type="entry name" value="Thiamin pyrophosphokinase, putative"/>
    <property type="match status" value="1"/>
</dbReference>
<dbReference type="InterPro" id="IPR031804">
    <property type="entry name" value="DUF4743"/>
</dbReference>
<dbReference type="PROSITE" id="PS51462">
    <property type="entry name" value="NUDIX"/>
    <property type="match status" value="1"/>
</dbReference>
<dbReference type="Proteomes" id="UP001465755">
    <property type="component" value="Unassembled WGS sequence"/>
</dbReference>
<evidence type="ECO:0000256" key="2">
    <source>
        <dbReference type="SAM" id="MobiDB-lite"/>
    </source>
</evidence>
<proteinExistence type="predicted"/>
<sequence>MHGWHCRPCTHISSHLGRSLPTNRLDRTKLSPKSRQDRSTTDLQPLVVDQSTVGYLLPAFASKLLGYKDVFQPHPASTGSHKDGVTLAKHLQTSEARTAAVAGVLQSLRSEGVITGWRDELYPVTNTFDADPAFLVERAAAVHFGIKAYGVHINGYVEGPNGLEMWIARRSKQKQTWPGKLDHIVAGGQPHGVNPMENVVKECGEEASIPADLARQAVPVGGVTFQALYPNGLKRDVLFAFDLQLPADFIPEPQDGEVESFERMPIEKVASLISDTEEIKENCNIIILDFLIRHGLISPDQPGYLQLLAGLRAGDCS</sequence>
<comment type="function">
    <text evidence="1">Probably mediates the hydrolysis of some nucleoside diphosphate derivatives.</text>
</comment>
<dbReference type="Pfam" id="PF00293">
    <property type="entry name" value="NUDIX"/>
    <property type="match status" value="1"/>
</dbReference>
<dbReference type="PANTHER" id="PTHR13622">
    <property type="entry name" value="THIAMIN PYROPHOSPHOKINASE"/>
    <property type="match status" value="1"/>
</dbReference>
<reference evidence="4 5" key="1">
    <citation type="journal article" date="2024" name="Nat. Commun.">
        <title>Phylogenomics reveals the evolutionary origins of lichenization in chlorophyte algae.</title>
        <authorList>
            <person name="Puginier C."/>
            <person name="Libourel C."/>
            <person name="Otte J."/>
            <person name="Skaloud P."/>
            <person name="Haon M."/>
            <person name="Grisel S."/>
            <person name="Petersen M."/>
            <person name="Berrin J.G."/>
            <person name="Delaux P.M."/>
            <person name="Dal Grande F."/>
            <person name="Keller J."/>
        </authorList>
    </citation>
    <scope>NUCLEOTIDE SEQUENCE [LARGE SCALE GENOMIC DNA]</scope>
    <source>
        <strain evidence="4 5">SAG 2036</strain>
    </source>
</reference>
<dbReference type="Gene3D" id="3.90.79.10">
    <property type="entry name" value="Nucleoside Triphosphate Pyrophosphohydrolase"/>
    <property type="match status" value="1"/>
</dbReference>
<dbReference type="EMBL" id="JALJOQ010000012">
    <property type="protein sequence ID" value="KAK9811021.1"/>
    <property type="molecule type" value="Genomic_DNA"/>
</dbReference>
<feature type="domain" description="Nudix hydrolase" evidence="3">
    <location>
        <begin position="148"/>
        <end position="289"/>
    </location>
</feature>
<accession>A0AAW1PRG0</accession>
<name>A0AAW1PRG0_9CHLO</name>
<dbReference type="InterPro" id="IPR015797">
    <property type="entry name" value="NUDIX_hydrolase-like_dom_sf"/>
</dbReference>
<keyword evidence="5" id="KW-1185">Reference proteome</keyword>
<evidence type="ECO:0000259" key="3">
    <source>
        <dbReference type="PROSITE" id="PS51462"/>
    </source>
</evidence>
<gene>
    <name evidence="4" type="ORF">WJX73_007075</name>
</gene>
<dbReference type="Pfam" id="PF15916">
    <property type="entry name" value="DUF4743"/>
    <property type="match status" value="1"/>
</dbReference>
<dbReference type="SUPFAM" id="SSF55811">
    <property type="entry name" value="Nudix"/>
    <property type="match status" value="1"/>
</dbReference>
<dbReference type="CDD" id="cd03676">
    <property type="entry name" value="NUDIX_Tnr3_like"/>
    <property type="match status" value="1"/>
</dbReference>
<protein>
    <recommendedName>
        <fullName evidence="3">Nudix hydrolase domain-containing protein</fullName>
    </recommendedName>
</protein>
<dbReference type="GO" id="GO:0044715">
    <property type="term" value="F:8-oxo-dGDP phosphatase activity"/>
    <property type="evidence" value="ECO:0007669"/>
    <property type="project" value="TreeGrafter"/>
</dbReference>
<evidence type="ECO:0000256" key="1">
    <source>
        <dbReference type="ARBA" id="ARBA00003778"/>
    </source>
</evidence>
<evidence type="ECO:0000313" key="5">
    <source>
        <dbReference type="Proteomes" id="UP001465755"/>
    </source>
</evidence>
<dbReference type="AlphaFoldDB" id="A0AAW1PRG0"/>
<evidence type="ECO:0000313" key="4">
    <source>
        <dbReference type="EMBL" id="KAK9811021.1"/>
    </source>
</evidence>
<dbReference type="PANTHER" id="PTHR13622:SF8">
    <property type="entry name" value="THIAMIN PYROPHOSPHOKINASE 1"/>
    <property type="match status" value="1"/>
</dbReference>
<comment type="caution">
    <text evidence="4">The sequence shown here is derived from an EMBL/GenBank/DDBJ whole genome shotgun (WGS) entry which is preliminary data.</text>
</comment>
<dbReference type="InterPro" id="IPR000086">
    <property type="entry name" value="NUDIX_hydrolase_dom"/>
</dbReference>
<feature type="region of interest" description="Disordered" evidence="2">
    <location>
        <begin position="17"/>
        <end position="43"/>
    </location>
</feature>